<accession>A0A9Q0MAV7</accession>
<organism evidence="1 2">
    <name type="scientific">Blomia tropicalis</name>
    <name type="common">Mite</name>
    <dbReference type="NCBI Taxonomy" id="40697"/>
    <lineage>
        <taxon>Eukaryota</taxon>
        <taxon>Metazoa</taxon>
        <taxon>Ecdysozoa</taxon>
        <taxon>Arthropoda</taxon>
        <taxon>Chelicerata</taxon>
        <taxon>Arachnida</taxon>
        <taxon>Acari</taxon>
        <taxon>Acariformes</taxon>
        <taxon>Sarcoptiformes</taxon>
        <taxon>Astigmata</taxon>
        <taxon>Glycyphagoidea</taxon>
        <taxon>Echimyopodidae</taxon>
        <taxon>Blomia</taxon>
    </lineage>
</organism>
<keyword evidence="2" id="KW-1185">Reference proteome</keyword>
<dbReference type="AlphaFoldDB" id="A0A9Q0MAV7"/>
<gene>
    <name evidence="1" type="ORF">RDWZM_001011</name>
</gene>
<reference evidence="1" key="1">
    <citation type="submission" date="2022-12" db="EMBL/GenBank/DDBJ databases">
        <title>Genome assemblies of Blomia tropicalis.</title>
        <authorList>
            <person name="Cui Y."/>
        </authorList>
    </citation>
    <scope>NUCLEOTIDE SEQUENCE</scope>
    <source>
        <tissue evidence="1">Adult mites</tissue>
    </source>
</reference>
<comment type="caution">
    <text evidence="1">The sequence shown here is derived from an EMBL/GenBank/DDBJ whole genome shotgun (WGS) entry which is preliminary data.</text>
</comment>
<dbReference type="EMBL" id="JAPWDV010000001">
    <property type="protein sequence ID" value="KAJ6222466.1"/>
    <property type="molecule type" value="Genomic_DNA"/>
</dbReference>
<proteinExistence type="predicted"/>
<evidence type="ECO:0000313" key="1">
    <source>
        <dbReference type="EMBL" id="KAJ6222466.1"/>
    </source>
</evidence>
<sequence>MRHTNLRRQWFDANEFADVAVDVEVAAVTTSKNTRATMRNDQALQKESE</sequence>
<evidence type="ECO:0000313" key="2">
    <source>
        <dbReference type="Proteomes" id="UP001142055"/>
    </source>
</evidence>
<protein>
    <submittedName>
        <fullName evidence="1">Uncharacterized protein</fullName>
    </submittedName>
</protein>
<name>A0A9Q0MAV7_BLOTA</name>
<dbReference type="Proteomes" id="UP001142055">
    <property type="component" value="Chromosome 1"/>
</dbReference>